<organism evidence="11 12">
    <name type="scientific">Paenibacillus wenxiniae</name>
    <dbReference type="NCBI Taxonomy" id="1636843"/>
    <lineage>
        <taxon>Bacteria</taxon>
        <taxon>Bacillati</taxon>
        <taxon>Bacillota</taxon>
        <taxon>Bacilli</taxon>
        <taxon>Bacillales</taxon>
        <taxon>Paenibacillaceae</taxon>
        <taxon>Paenibacillus</taxon>
    </lineage>
</organism>
<feature type="region of interest" description="Disordered" evidence="8">
    <location>
        <begin position="63"/>
        <end position="100"/>
    </location>
</feature>
<keyword evidence="11" id="KW-0966">Cell projection</keyword>
<dbReference type="InterPro" id="IPR006665">
    <property type="entry name" value="OmpA-like"/>
</dbReference>
<keyword evidence="11" id="KW-0282">Flagellum</keyword>
<dbReference type="Pfam" id="PF00691">
    <property type="entry name" value="OmpA"/>
    <property type="match status" value="1"/>
</dbReference>
<dbReference type="Pfam" id="PF13677">
    <property type="entry name" value="MotB_plug"/>
    <property type="match status" value="1"/>
</dbReference>
<keyword evidence="6 7" id="KW-0472">Membrane</keyword>
<dbReference type="EMBL" id="JBHUEH010000012">
    <property type="protein sequence ID" value="MFD1885600.1"/>
    <property type="molecule type" value="Genomic_DNA"/>
</dbReference>
<keyword evidence="5 9" id="KW-1133">Transmembrane helix</keyword>
<dbReference type="SUPFAM" id="SSF103088">
    <property type="entry name" value="OmpA-like"/>
    <property type="match status" value="1"/>
</dbReference>
<feature type="domain" description="OmpA-like" evidence="10">
    <location>
        <begin position="143"/>
        <end position="265"/>
    </location>
</feature>
<proteinExistence type="inferred from homology"/>
<dbReference type="NCBIfam" id="NF005831">
    <property type="entry name" value="PRK07734.1"/>
    <property type="match status" value="1"/>
</dbReference>
<dbReference type="RefSeq" id="WP_347327296.1">
    <property type="nucleotide sequence ID" value="NZ_JBCGUH010000024.1"/>
</dbReference>
<dbReference type="InterPro" id="IPR050330">
    <property type="entry name" value="Bact_OuterMem_StrucFunc"/>
</dbReference>
<evidence type="ECO:0000259" key="10">
    <source>
        <dbReference type="PROSITE" id="PS51123"/>
    </source>
</evidence>
<reference evidence="12" key="1">
    <citation type="journal article" date="2019" name="Int. J. Syst. Evol. Microbiol.">
        <title>The Global Catalogue of Microorganisms (GCM) 10K type strain sequencing project: providing services to taxonomists for standard genome sequencing and annotation.</title>
        <authorList>
            <consortium name="The Broad Institute Genomics Platform"/>
            <consortium name="The Broad Institute Genome Sequencing Center for Infectious Disease"/>
            <person name="Wu L."/>
            <person name="Ma J."/>
        </authorList>
    </citation>
    <scope>NUCLEOTIDE SEQUENCE [LARGE SCALE GENOMIC DNA]</scope>
    <source>
        <strain evidence="12">CCUG 54950</strain>
    </source>
</reference>
<protein>
    <submittedName>
        <fullName evidence="11">Flagellar motor protein MotB</fullName>
    </submittedName>
</protein>
<gene>
    <name evidence="11" type="primary">motB</name>
    <name evidence="11" type="ORF">ACFSC9_08675</name>
</gene>
<sequence length="283" mass="31348">MSKKGKRHEPHEEHADESWLLPYSDLMTLLLALFITLFSMSSLDASKFKGMAEALNAAFTGGTGVMDQTSLAPTQGKVTGKGEPDNTAEAATPTDSKSKTSAQKLREQLQKQEQQDLESLKRKLDQYIKENGLSSQLTTKLNQSELKVTISDNTLFASGMATVKPESRQLAKSLSTILQEIPGYDVIVSGHTDNIPISNSRYTSNWNLSSDRALNFMQIMLLNKNLDPRKFSAIGYGEYRPIADNSNNVGRAQNRRVEVAIVRKYADNDNDTSLQSIVNNKNN</sequence>
<comment type="similarity">
    <text evidence="2">Belongs to the MotB family.</text>
</comment>
<dbReference type="CDD" id="cd07185">
    <property type="entry name" value="OmpA_C-like"/>
    <property type="match status" value="1"/>
</dbReference>
<evidence type="ECO:0000256" key="3">
    <source>
        <dbReference type="ARBA" id="ARBA00022475"/>
    </source>
</evidence>
<feature type="transmembrane region" description="Helical" evidence="9">
    <location>
        <begin position="20"/>
        <end position="40"/>
    </location>
</feature>
<keyword evidence="4 9" id="KW-0812">Transmembrane</keyword>
<comment type="caution">
    <text evidence="11">The sequence shown here is derived from an EMBL/GenBank/DDBJ whole genome shotgun (WGS) entry which is preliminary data.</text>
</comment>
<evidence type="ECO:0000256" key="2">
    <source>
        <dbReference type="ARBA" id="ARBA00008914"/>
    </source>
</evidence>
<keyword evidence="12" id="KW-1185">Reference proteome</keyword>
<evidence type="ECO:0000256" key="6">
    <source>
        <dbReference type="ARBA" id="ARBA00023136"/>
    </source>
</evidence>
<dbReference type="Gene3D" id="3.30.1330.60">
    <property type="entry name" value="OmpA-like domain"/>
    <property type="match status" value="1"/>
</dbReference>
<accession>A0ABW4RIF0</accession>
<comment type="subcellular location">
    <subcellularLocation>
        <location evidence="1">Cell membrane</location>
        <topology evidence="1">Single-pass membrane protein</topology>
    </subcellularLocation>
</comment>
<dbReference type="InterPro" id="IPR025713">
    <property type="entry name" value="MotB-like_N_dom"/>
</dbReference>
<evidence type="ECO:0000256" key="8">
    <source>
        <dbReference type="SAM" id="MobiDB-lite"/>
    </source>
</evidence>
<name>A0ABW4RIF0_9BACL</name>
<evidence type="ECO:0000256" key="4">
    <source>
        <dbReference type="ARBA" id="ARBA00022692"/>
    </source>
</evidence>
<evidence type="ECO:0000256" key="1">
    <source>
        <dbReference type="ARBA" id="ARBA00004162"/>
    </source>
</evidence>
<dbReference type="PROSITE" id="PS51123">
    <property type="entry name" value="OMPA_2"/>
    <property type="match status" value="1"/>
</dbReference>
<evidence type="ECO:0000313" key="11">
    <source>
        <dbReference type="EMBL" id="MFD1885600.1"/>
    </source>
</evidence>
<keyword evidence="3" id="KW-1003">Cell membrane</keyword>
<evidence type="ECO:0000256" key="9">
    <source>
        <dbReference type="SAM" id="Phobius"/>
    </source>
</evidence>
<evidence type="ECO:0000256" key="7">
    <source>
        <dbReference type="PROSITE-ProRule" id="PRU00473"/>
    </source>
</evidence>
<feature type="compositionally biased region" description="Polar residues" evidence="8">
    <location>
        <begin position="66"/>
        <end position="77"/>
    </location>
</feature>
<dbReference type="PANTHER" id="PTHR30329">
    <property type="entry name" value="STATOR ELEMENT OF FLAGELLAR MOTOR COMPLEX"/>
    <property type="match status" value="1"/>
</dbReference>
<evidence type="ECO:0000256" key="5">
    <source>
        <dbReference type="ARBA" id="ARBA00022989"/>
    </source>
</evidence>
<dbReference type="PANTHER" id="PTHR30329:SF21">
    <property type="entry name" value="LIPOPROTEIN YIAD-RELATED"/>
    <property type="match status" value="1"/>
</dbReference>
<dbReference type="Proteomes" id="UP001597233">
    <property type="component" value="Unassembled WGS sequence"/>
</dbReference>
<dbReference type="InterPro" id="IPR036737">
    <property type="entry name" value="OmpA-like_sf"/>
</dbReference>
<evidence type="ECO:0000313" key="12">
    <source>
        <dbReference type="Proteomes" id="UP001597233"/>
    </source>
</evidence>
<keyword evidence="11" id="KW-0969">Cilium</keyword>